<evidence type="ECO:0000256" key="2">
    <source>
        <dbReference type="ARBA" id="ARBA00007357"/>
    </source>
</evidence>
<dbReference type="Gene3D" id="3.40.390.10">
    <property type="entry name" value="Collagenase (Catalytic Domain)"/>
    <property type="match status" value="1"/>
</dbReference>
<keyword evidence="13" id="KW-1185">Reference proteome</keyword>
<dbReference type="InterPro" id="IPR024079">
    <property type="entry name" value="MetalloPept_cat_dom_sf"/>
</dbReference>
<name>A0A0L0HNM5_SPIPD</name>
<keyword evidence="6" id="KW-0862">Zinc</keyword>
<dbReference type="GO" id="GO:0046872">
    <property type="term" value="F:metal ion binding"/>
    <property type="evidence" value="ECO:0007669"/>
    <property type="project" value="UniProtKB-KW"/>
</dbReference>
<keyword evidence="9" id="KW-0812">Transmembrane</keyword>
<dbReference type="PRINTS" id="PR00786">
    <property type="entry name" value="NEPRILYSIN"/>
</dbReference>
<dbReference type="InterPro" id="IPR042089">
    <property type="entry name" value="Peptidase_M13_dom_2"/>
</dbReference>
<gene>
    <name evidence="12" type="ORF">SPPG_01762</name>
</gene>
<dbReference type="PANTHER" id="PTHR11733:SF167">
    <property type="entry name" value="FI17812P1-RELATED"/>
    <property type="match status" value="1"/>
</dbReference>
<dbReference type="SUPFAM" id="SSF55486">
    <property type="entry name" value="Metalloproteases ('zincins'), catalytic domain"/>
    <property type="match status" value="1"/>
</dbReference>
<evidence type="ECO:0000256" key="7">
    <source>
        <dbReference type="ARBA" id="ARBA00023049"/>
    </source>
</evidence>
<keyword evidence="9" id="KW-1133">Transmembrane helix</keyword>
<evidence type="ECO:0000256" key="5">
    <source>
        <dbReference type="ARBA" id="ARBA00022801"/>
    </source>
</evidence>
<dbReference type="GeneID" id="27685403"/>
<keyword evidence="9" id="KW-0472">Membrane</keyword>
<keyword evidence="7" id="KW-0482">Metalloprotease</keyword>
<evidence type="ECO:0000256" key="6">
    <source>
        <dbReference type="ARBA" id="ARBA00022833"/>
    </source>
</evidence>
<evidence type="ECO:0000256" key="3">
    <source>
        <dbReference type="ARBA" id="ARBA00022670"/>
    </source>
</evidence>
<dbReference type="Gene3D" id="1.10.1380.10">
    <property type="entry name" value="Neutral endopeptidase , domain2"/>
    <property type="match status" value="1"/>
</dbReference>
<keyword evidence="5" id="KW-0378">Hydrolase</keyword>
<evidence type="ECO:0000256" key="9">
    <source>
        <dbReference type="SAM" id="Phobius"/>
    </source>
</evidence>
<keyword evidence="4" id="KW-0479">Metal-binding</keyword>
<dbReference type="InParanoid" id="A0A0L0HNM5"/>
<feature type="domain" description="Peptidase M13 N-terminal" evidence="11">
    <location>
        <begin position="158"/>
        <end position="560"/>
    </location>
</feature>
<evidence type="ECO:0000256" key="8">
    <source>
        <dbReference type="SAM" id="MobiDB-lite"/>
    </source>
</evidence>
<feature type="transmembrane region" description="Helical" evidence="9">
    <location>
        <begin position="102"/>
        <end position="126"/>
    </location>
</feature>
<dbReference type="Pfam" id="PF05649">
    <property type="entry name" value="Peptidase_M13_N"/>
    <property type="match status" value="1"/>
</dbReference>
<organism evidence="12 13">
    <name type="scientific">Spizellomyces punctatus (strain DAOM BR117)</name>
    <dbReference type="NCBI Taxonomy" id="645134"/>
    <lineage>
        <taxon>Eukaryota</taxon>
        <taxon>Fungi</taxon>
        <taxon>Fungi incertae sedis</taxon>
        <taxon>Chytridiomycota</taxon>
        <taxon>Chytridiomycota incertae sedis</taxon>
        <taxon>Chytridiomycetes</taxon>
        <taxon>Spizellomycetales</taxon>
        <taxon>Spizellomycetaceae</taxon>
        <taxon>Spizellomyces</taxon>
    </lineage>
</organism>
<dbReference type="VEuPathDB" id="FungiDB:SPPG_01762"/>
<dbReference type="InterPro" id="IPR000718">
    <property type="entry name" value="Peptidase_M13"/>
</dbReference>
<evidence type="ECO:0008006" key="14">
    <source>
        <dbReference type="Google" id="ProtNLM"/>
    </source>
</evidence>
<keyword evidence="3" id="KW-0645">Protease</keyword>
<dbReference type="InterPro" id="IPR018497">
    <property type="entry name" value="Peptidase_M13_C"/>
</dbReference>
<dbReference type="RefSeq" id="XP_016610716.1">
    <property type="nucleotide sequence ID" value="XM_016750076.1"/>
</dbReference>
<accession>A0A0L0HNM5</accession>
<dbReference type="PANTHER" id="PTHR11733">
    <property type="entry name" value="ZINC METALLOPROTEASE FAMILY M13 NEPRILYSIN-RELATED"/>
    <property type="match status" value="1"/>
</dbReference>
<evidence type="ECO:0000256" key="1">
    <source>
        <dbReference type="ARBA" id="ARBA00001947"/>
    </source>
</evidence>
<dbReference type="Pfam" id="PF01431">
    <property type="entry name" value="Peptidase_M13"/>
    <property type="match status" value="1"/>
</dbReference>
<dbReference type="EMBL" id="KQ257452">
    <property type="protein sequence ID" value="KND02677.1"/>
    <property type="molecule type" value="Genomic_DNA"/>
</dbReference>
<dbReference type="OrthoDB" id="6475849at2759"/>
<dbReference type="AlphaFoldDB" id="A0A0L0HNM5"/>
<evidence type="ECO:0000313" key="13">
    <source>
        <dbReference type="Proteomes" id="UP000053201"/>
    </source>
</evidence>
<feature type="domain" description="Peptidase M13 C-terminal" evidence="10">
    <location>
        <begin position="620"/>
        <end position="830"/>
    </location>
</feature>
<comment type="similarity">
    <text evidence="2">Belongs to the peptidase M13 family.</text>
</comment>
<dbReference type="CDD" id="cd08662">
    <property type="entry name" value="M13"/>
    <property type="match status" value="1"/>
</dbReference>
<evidence type="ECO:0000259" key="10">
    <source>
        <dbReference type="Pfam" id="PF01431"/>
    </source>
</evidence>
<dbReference type="Proteomes" id="UP000053201">
    <property type="component" value="Unassembled WGS sequence"/>
</dbReference>
<feature type="region of interest" description="Disordered" evidence="8">
    <location>
        <begin position="37"/>
        <end position="56"/>
    </location>
</feature>
<reference evidence="12 13" key="1">
    <citation type="submission" date="2009-08" db="EMBL/GenBank/DDBJ databases">
        <title>The Genome Sequence of Spizellomyces punctatus strain DAOM BR117.</title>
        <authorList>
            <consortium name="The Broad Institute Genome Sequencing Platform"/>
            <person name="Russ C."/>
            <person name="Cuomo C."/>
            <person name="Shea T."/>
            <person name="Young S.K."/>
            <person name="Zeng Q."/>
            <person name="Koehrsen M."/>
            <person name="Haas B."/>
            <person name="Borodovsky M."/>
            <person name="Guigo R."/>
            <person name="Alvarado L."/>
            <person name="Berlin A."/>
            <person name="Bochicchio J."/>
            <person name="Borenstein D."/>
            <person name="Chapman S."/>
            <person name="Chen Z."/>
            <person name="Engels R."/>
            <person name="Freedman E."/>
            <person name="Gellesch M."/>
            <person name="Goldberg J."/>
            <person name="Griggs A."/>
            <person name="Gujja S."/>
            <person name="Heiman D."/>
            <person name="Hepburn T."/>
            <person name="Howarth C."/>
            <person name="Jen D."/>
            <person name="Larson L."/>
            <person name="Lewis B."/>
            <person name="Mehta T."/>
            <person name="Park D."/>
            <person name="Pearson M."/>
            <person name="Roberts A."/>
            <person name="Saif S."/>
            <person name="Shenoy N."/>
            <person name="Sisk P."/>
            <person name="Stolte C."/>
            <person name="Sykes S."/>
            <person name="Thomson T."/>
            <person name="Walk T."/>
            <person name="White J."/>
            <person name="Yandava C."/>
            <person name="Burger G."/>
            <person name="Gray M.W."/>
            <person name="Holland P.W.H."/>
            <person name="King N."/>
            <person name="Lang F.B.F."/>
            <person name="Roger A.J."/>
            <person name="Ruiz-Trillo I."/>
            <person name="Lander E."/>
            <person name="Nusbaum C."/>
        </authorList>
    </citation>
    <scope>NUCLEOTIDE SEQUENCE [LARGE SCALE GENOMIC DNA]</scope>
    <source>
        <strain evidence="12 13">DAOM BR117</strain>
    </source>
</reference>
<sequence length="833" mass="93774">MSKGLKLTFRRRLRHRQSIGFSLLTLADPCDSFSAPRLRRNCSPPPNSPPATETSSRQLFTVMDSLDDSSNADEQAQSLLGRTAPRRRNFCPHMLTQPRHRIWGSIAALLIAVPVVAALYLTFFGITGTLTSELPCNTHDCVITAGRILQNMNFSVDPCEDFYEFSCGGWIQEHPIPDDKSQVGTFDTLVEKNLRILKDAFESPYAPDSTLPPEEETFNRQNFDKVQHLYLSCINETQIEGEGKEPIVATLKKVVKDFPLGIDNKLDAHKTILAIAAAHDVNAAALFGMSVGQDDKDPDHNVIMFAQSGLSLPSKEYYDNAQYIKTLTDAIAKSFSFILPDVTPDNTVDWESLAKGVVNVESELAKISLPSSELTDPSKLYNAYTIPTLKAKSPFIPWDSYLLARFPPSHFSDVINDSTRLIVTVPTFFGNLSSTLSNISPQDMQNYILWHYIYNYADHTAKSLKDLLNELKEKTGQKAKLEPPRWRTCLGRTDAFLGEVAGRWFVTRVFGGDSKKAASSTVEYIRQAFVQRLPRIDWLDKITRERAIEKANSLIKKIGYANIVMQPKALAEKYRDAAVYPDKYFENILSVTKWHIHENLKDIIKPVDRARWEMTPATVNAYYNPTMNEIVFPAGILQPPFYSIKDPQYLNYGAIGMVVGHELTHAFDNMGRQYDSHGRLVDWWTNATQREFSKRAGCFIEQYSQYTVLDPDGKPQPIDGTLTLGENLADNGGATRALEAWRMDLEAPGGAQRNPMLPGFDGFSKEQIFYISFAQVWCGNTRPELALRRLRTDPHSPNKYRVIGALVNSVEFAQVYSCPVGSAMNPEKKCLIW</sequence>
<dbReference type="GO" id="GO:0005886">
    <property type="term" value="C:plasma membrane"/>
    <property type="evidence" value="ECO:0007669"/>
    <property type="project" value="TreeGrafter"/>
</dbReference>
<dbReference type="STRING" id="645134.A0A0L0HNM5"/>
<protein>
    <recommendedName>
        <fullName evidence="14">Endothelin-converting enzyme 1</fullName>
    </recommendedName>
</protein>
<dbReference type="GO" id="GO:0016485">
    <property type="term" value="P:protein processing"/>
    <property type="evidence" value="ECO:0007669"/>
    <property type="project" value="TreeGrafter"/>
</dbReference>
<dbReference type="PROSITE" id="PS51885">
    <property type="entry name" value="NEPRILYSIN"/>
    <property type="match status" value="1"/>
</dbReference>
<proteinExistence type="inferred from homology"/>
<evidence type="ECO:0000313" key="12">
    <source>
        <dbReference type="EMBL" id="KND02677.1"/>
    </source>
</evidence>
<dbReference type="InterPro" id="IPR008753">
    <property type="entry name" value="Peptidase_M13_N"/>
</dbReference>
<evidence type="ECO:0000256" key="4">
    <source>
        <dbReference type="ARBA" id="ARBA00022723"/>
    </source>
</evidence>
<comment type="cofactor">
    <cofactor evidence="1">
        <name>Zn(2+)</name>
        <dbReference type="ChEBI" id="CHEBI:29105"/>
    </cofactor>
</comment>
<dbReference type="OMA" id="FGWAQVW"/>
<dbReference type="GO" id="GO:0004222">
    <property type="term" value="F:metalloendopeptidase activity"/>
    <property type="evidence" value="ECO:0007669"/>
    <property type="project" value="InterPro"/>
</dbReference>
<dbReference type="eggNOG" id="KOG3624">
    <property type="taxonomic scope" value="Eukaryota"/>
</dbReference>
<evidence type="ECO:0000259" key="11">
    <source>
        <dbReference type="Pfam" id="PF05649"/>
    </source>
</evidence>